<dbReference type="EMBL" id="FQZQ01000014">
    <property type="protein sequence ID" value="SHJ86700.1"/>
    <property type="molecule type" value="Genomic_DNA"/>
</dbReference>
<feature type="domain" description="Aminoglycoside phosphotransferase" evidence="1">
    <location>
        <begin position="46"/>
        <end position="246"/>
    </location>
</feature>
<dbReference type="Pfam" id="PF01636">
    <property type="entry name" value="APH"/>
    <property type="match status" value="1"/>
</dbReference>
<evidence type="ECO:0000313" key="2">
    <source>
        <dbReference type="EMBL" id="SHJ86700.1"/>
    </source>
</evidence>
<dbReference type="STRING" id="1470563.SAMN05444000_11486"/>
<dbReference type="OrthoDB" id="7856512at2"/>
<accession>A0A1M6MTH8</accession>
<evidence type="ECO:0000313" key="3">
    <source>
        <dbReference type="Proteomes" id="UP000183982"/>
    </source>
</evidence>
<organism evidence="2 3">
    <name type="scientific">Shimia gijangensis</name>
    <dbReference type="NCBI Taxonomy" id="1470563"/>
    <lineage>
        <taxon>Bacteria</taxon>
        <taxon>Pseudomonadati</taxon>
        <taxon>Pseudomonadota</taxon>
        <taxon>Alphaproteobacteria</taxon>
        <taxon>Rhodobacterales</taxon>
        <taxon>Roseobacteraceae</taxon>
    </lineage>
</organism>
<name>A0A1M6MTH8_9RHOB</name>
<dbReference type="InterPro" id="IPR002575">
    <property type="entry name" value="Aminoglycoside_PTrfase"/>
</dbReference>
<dbReference type="AlphaFoldDB" id="A0A1M6MTH8"/>
<keyword evidence="2" id="KW-0808">Transferase</keyword>
<dbReference type="Proteomes" id="UP000183982">
    <property type="component" value="Unassembled WGS sequence"/>
</dbReference>
<sequence>MLADPRVKQAMEEWRLIAPGLGFDAESFHHRLVWQKQEPDRSHIVVRLVGETHKLILKKVFKPEAHNMKQSMEMQQKANEHMSGDARFGAPQVLHVSKDGSLSIMEFVPGKTVNDHLEAGKPAVQFLRRTGAWLASFHSSFQTSHRKFQPHFMVNHIQRVSEKVEALEVSVPNSDLFLRCCERIPAIADKFHNAKTTVAQKHGDMNTRNILVGPQGVFGLDFAAESSAPVGYDIVRFLMDYAELFQDPSDVKRGQILAAKTTNGFFKGYDVVGSEDPAVSFLPFVQILNDWRIIPAKSEARSLRQSRRLAVIQVLAEKGFMV</sequence>
<evidence type="ECO:0000259" key="1">
    <source>
        <dbReference type="Pfam" id="PF01636"/>
    </source>
</evidence>
<dbReference type="GO" id="GO:0016740">
    <property type="term" value="F:transferase activity"/>
    <property type="evidence" value="ECO:0007669"/>
    <property type="project" value="UniProtKB-KW"/>
</dbReference>
<protein>
    <submittedName>
        <fullName evidence="2">Phosphotransferase enzyme family protein</fullName>
    </submittedName>
</protein>
<dbReference type="Gene3D" id="3.90.1200.10">
    <property type="match status" value="1"/>
</dbReference>
<gene>
    <name evidence="2" type="ORF">SAMN05444000_11486</name>
</gene>
<dbReference type="SUPFAM" id="SSF56112">
    <property type="entry name" value="Protein kinase-like (PK-like)"/>
    <property type="match status" value="1"/>
</dbReference>
<keyword evidence="3" id="KW-1185">Reference proteome</keyword>
<dbReference type="RefSeq" id="WP_073253499.1">
    <property type="nucleotide sequence ID" value="NZ_FQZQ01000014.1"/>
</dbReference>
<proteinExistence type="predicted"/>
<dbReference type="InterPro" id="IPR011009">
    <property type="entry name" value="Kinase-like_dom_sf"/>
</dbReference>
<reference evidence="3" key="1">
    <citation type="submission" date="2016-11" db="EMBL/GenBank/DDBJ databases">
        <authorList>
            <person name="Varghese N."/>
            <person name="Submissions S."/>
        </authorList>
    </citation>
    <scope>NUCLEOTIDE SEQUENCE [LARGE SCALE GENOMIC DNA]</scope>
    <source>
        <strain evidence="3">DSM 100564</strain>
    </source>
</reference>